<gene>
    <name evidence="2" type="ORF">ES332_A03G174500v1</name>
</gene>
<keyword evidence="1" id="KW-0472">Membrane</keyword>
<sequence>MCRGKNINSPSLSVFFRSLIMLYLSLRPAVFLLICKESPSLYWMPKHASKLTSLRLPSRLILLFWTSLHHECSLHILNNLCQKRFGHIEGLLAIIEVVDLAVHDHSVRSTGRLVTWLGVAFTGPKPVSAYICYTNHEASDCHYSRLLCLWALSFHLRLLVSHFRYRSLLRLLLLGATTHMNSDLTKLIDS</sequence>
<reference evidence="2 3" key="1">
    <citation type="submission" date="2019-07" db="EMBL/GenBank/DDBJ databases">
        <title>WGS assembly of Gossypium tomentosum.</title>
        <authorList>
            <person name="Chen Z.J."/>
            <person name="Sreedasyam A."/>
            <person name="Ando A."/>
            <person name="Song Q."/>
            <person name="De L."/>
            <person name="Hulse-Kemp A."/>
            <person name="Ding M."/>
            <person name="Ye W."/>
            <person name="Kirkbride R."/>
            <person name="Jenkins J."/>
            <person name="Plott C."/>
            <person name="Lovell J."/>
            <person name="Lin Y.-M."/>
            <person name="Vaughn R."/>
            <person name="Liu B."/>
            <person name="Li W."/>
            <person name="Simpson S."/>
            <person name="Scheffler B."/>
            <person name="Saski C."/>
            <person name="Grover C."/>
            <person name="Hu G."/>
            <person name="Conover J."/>
            <person name="Carlson J."/>
            <person name="Shu S."/>
            <person name="Boston L."/>
            <person name="Williams M."/>
            <person name="Peterson D."/>
            <person name="Mcgee K."/>
            <person name="Jones D."/>
            <person name="Wendel J."/>
            <person name="Stelly D."/>
            <person name="Grimwood J."/>
            <person name="Schmutz J."/>
        </authorList>
    </citation>
    <scope>NUCLEOTIDE SEQUENCE [LARGE SCALE GENOMIC DNA]</scope>
    <source>
        <strain evidence="2">7179.01</strain>
    </source>
</reference>
<accession>A0A5D2R849</accession>
<protein>
    <submittedName>
        <fullName evidence="2">Uncharacterized protein</fullName>
    </submittedName>
</protein>
<evidence type="ECO:0000313" key="2">
    <source>
        <dbReference type="EMBL" id="TYI36909.1"/>
    </source>
</evidence>
<keyword evidence="3" id="KW-1185">Reference proteome</keyword>
<dbReference type="AlphaFoldDB" id="A0A5D2R849"/>
<name>A0A5D2R849_GOSTO</name>
<organism evidence="2 3">
    <name type="scientific">Gossypium tomentosum</name>
    <name type="common">Hawaiian cotton</name>
    <name type="synonym">Gossypium sandvicense</name>
    <dbReference type="NCBI Taxonomy" id="34277"/>
    <lineage>
        <taxon>Eukaryota</taxon>
        <taxon>Viridiplantae</taxon>
        <taxon>Streptophyta</taxon>
        <taxon>Embryophyta</taxon>
        <taxon>Tracheophyta</taxon>
        <taxon>Spermatophyta</taxon>
        <taxon>Magnoliopsida</taxon>
        <taxon>eudicotyledons</taxon>
        <taxon>Gunneridae</taxon>
        <taxon>Pentapetalae</taxon>
        <taxon>rosids</taxon>
        <taxon>malvids</taxon>
        <taxon>Malvales</taxon>
        <taxon>Malvaceae</taxon>
        <taxon>Malvoideae</taxon>
        <taxon>Gossypium</taxon>
    </lineage>
</organism>
<feature type="transmembrane region" description="Helical" evidence="1">
    <location>
        <begin position="12"/>
        <end position="34"/>
    </location>
</feature>
<dbReference type="EMBL" id="CM017612">
    <property type="protein sequence ID" value="TYI36909.1"/>
    <property type="molecule type" value="Genomic_DNA"/>
</dbReference>
<evidence type="ECO:0000313" key="3">
    <source>
        <dbReference type="Proteomes" id="UP000322667"/>
    </source>
</evidence>
<keyword evidence="1" id="KW-0812">Transmembrane</keyword>
<keyword evidence="1" id="KW-1133">Transmembrane helix</keyword>
<proteinExistence type="predicted"/>
<dbReference type="Proteomes" id="UP000322667">
    <property type="component" value="Chromosome A03"/>
</dbReference>
<evidence type="ECO:0000256" key="1">
    <source>
        <dbReference type="SAM" id="Phobius"/>
    </source>
</evidence>